<dbReference type="EMBL" id="CP002886">
    <property type="protein sequence ID" value="AEW73869.1"/>
    <property type="molecule type" value="Genomic_DNA"/>
</dbReference>
<proteinExistence type="predicted"/>
<evidence type="ECO:0000313" key="2">
    <source>
        <dbReference type="Proteomes" id="UP000007838"/>
    </source>
</evidence>
<evidence type="ECO:0000313" key="1">
    <source>
        <dbReference type="EMBL" id="AEW73869.1"/>
    </source>
</evidence>
<dbReference type="AlphaFoldDB" id="G8LD46"/>
<sequence length="37" mass="4049">MLALFLIVSENSQCIIAGTLNRKLANIEPLTESIGQF</sequence>
<reference evidence="1 2" key="1">
    <citation type="journal article" date="2011" name="Stand. Genomic Sci.">
        <title>Complete genome of the onion pathogen Enterobacter cloacae EcWSU1.</title>
        <authorList>
            <person name="Humann J.L."/>
            <person name="Wildung M."/>
            <person name="Cheng C.H."/>
            <person name="Lee T."/>
            <person name="Stewart J.E."/>
            <person name="Drew J.C."/>
            <person name="Triplett E.W."/>
            <person name="Main D."/>
            <person name="Schroeder B.K."/>
        </authorList>
    </citation>
    <scope>NUCLEOTIDE SEQUENCE [LARGE SCALE GENOMIC DNA]</scope>
    <source>
        <strain evidence="1 2">EcWSU1</strain>
    </source>
</reference>
<protein>
    <submittedName>
        <fullName evidence="1">Uncharacterized protein</fullName>
    </submittedName>
</protein>
<organism evidence="1 2">
    <name type="scientific">Enterobacter ludwigii</name>
    <dbReference type="NCBI Taxonomy" id="299767"/>
    <lineage>
        <taxon>Bacteria</taxon>
        <taxon>Pseudomonadati</taxon>
        <taxon>Pseudomonadota</taxon>
        <taxon>Gammaproteobacteria</taxon>
        <taxon>Enterobacterales</taxon>
        <taxon>Enterobacteriaceae</taxon>
        <taxon>Enterobacter</taxon>
        <taxon>Enterobacter cloacae complex</taxon>
    </lineage>
</organism>
<name>G8LD46_9ENTR</name>
<gene>
    <name evidence="1" type="ORF">EcWSU1_02434</name>
</gene>
<dbReference type="HOGENOM" id="CLU_3343245_0_0_6"/>
<accession>G8LD46</accession>
<dbReference type="Proteomes" id="UP000007838">
    <property type="component" value="Chromosome"/>
</dbReference>
<dbReference type="KEGG" id="eec:EcWSU1_02434"/>